<keyword evidence="1" id="KW-0472">Membrane</keyword>
<proteinExistence type="predicted"/>
<dbReference type="AlphaFoldDB" id="A0A0T9R2N2"/>
<reference evidence="3 4" key="1">
    <citation type="submission" date="2015-03" db="EMBL/GenBank/DDBJ databases">
        <authorList>
            <person name="Murphy D."/>
        </authorList>
    </citation>
    <scope>NUCLEOTIDE SEQUENCE [LARGE SCALE GENOMIC DNA]</scope>
    <source>
        <strain evidence="3 4">Y233</strain>
    </source>
</reference>
<dbReference type="RefSeq" id="WP_049600680.1">
    <property type="nucleotide sequence ID" value="NZ_CPYL01000032.1"/>
</dbReference>
<evidence type="ECO:0000259" key="2">
    <source>
        <dbReference type="Pfam" id="PF01478"/>
    </source>
</evidence>
<evidence type="ECO:0000313" key="3">
    <source>
        <dbReference type="EMBL" id="CNI41553.1"/>
    </source>
</evidence>
<sequence>MTIITLALPWLFVPLLFLLALRLLDPITRQVSLFLKRHHSLSAFKQQSATRLRYHWLHAVAMTVIAVAPFEGRVFSNMTSMLFVPFVYRLSLTDRLSGWLPQEFTWSFLAAGLLAAAGNDELLSHSMTAIALLLICGSVRIVSGYYAQSEVLGLGDVWFATAIGAWLAWPLALLVLCVGLCGFILWHLMSGDVKTGGPLGPWLGHAALLAMSVKVYDPLLMW</sequence>
<dbReference type="GO" id="GO:0004190">
    <property type="term" value="F:aspartic-type endopeptidase activity"/>
    <property type="evidence" value="ECO:0007669"/>
    <property type="project" value="InterPro"/>
</dbReference>
<feature type="transmembrane region" description="Helical" evidence="1">
    <location>
        <begin position="167"/>
        <end position="187"/>
    </location>
</feature>
<accession>A0A0T9R2N2</accession>
<organism evidence="3 4">
    <name type="scientific">Yersinia similis</name>
    <dbReference type="NCBI Taxonomy" id="367190"/>
    <lineage>
        <taxon>Bacteria</taxon>
        <taxon>Pseudomonadati</taxon>
        <taxon>Pseudomonadota</taxon>
        <taxon>Gammaproteobacteria</taxon>
        <taxon>Enterobacterales</taxon>
        <taxon>Yersiniaceae</taxon>
        <taxon>Yersinia</taxon>
    </lineage>
</organism>
<name>A0A0T9R2N2_9GAMM</name>
<feature type="transmembrane region" description="Helical" evidence="1">
    <location>
        <begin position="6"/>
        <end position="24"/>
    </location>
</feature>
<feature type="transmembrane region" description="Helical" evidence="1">
    <location>
        <begin position="129"/>
        <end position="147"/>
    </location>
</feature>
<evidence type="ECO:0000313" key="4">
    <source>
        <dbReference type="Proteomes" id="UP000038204"/>
    </source>
</evidence>
<dbReference type="Pfam" id="PF01478">
    <property type="entry name" value="Peptidase_A24"/>
    <property type="match status" value="1"/>
</dbReference>
<dbReference type="InterPro" id="IPR000045">
    <property type="entry name" value="Prepilin_IV_endopep_pep"/>
</dbReference>
<dbReference type="EMBL" id="CQBK01000028">
    <property type="protein sequence ID" value="CNI41553.1"/>
    <property type="molecule type" value="Genomic_DNA"/>
</dbReference>
<gene>
    <name evidence="3" type="ORF">ERS008667_03325</name>
</gene>
<evidence type="ECO:0000256" key="1">
    <source>
        <dbReference type="SAM" id="Phobius"/>
    </source>
</evidence>
<feature type="domain" description="Prepilin type IV endopeptidase peptidase" evidence="2">
    <location>
        <begin position="82"/>
        <end position="182"/>
    </location>
</feature>
<keyword evidence="1" id="KW-1133">Transmembrane helix</keyword>
<dbReference type="Proteomes" id="UP000038204">
    <property type="component" value="Unassembled WGS sequence"/>
</dbReference>
<keyword evidence="1" id="KW-0812">Transmembrane</keyword>
<dbReference type="GO" id="GO:0016020">
    <property type="term" value="C:membrane"/>
    <property type="evidence" value="ECO:0007669"/>
    <property type="project" value="InterPro"/>
</dbReference>
<protein>
    <submittedName>
        <fullName evidence="3">Type IV prepilin peptidase</fullName>
    </submittedName>
</protein>
<feature type="transmembrane region" description="Helical" evidence="1">
    <location>
        <begin position="54"/>
        <end position="76"/>
    </location>
</feature>